<dbReference type="SUPFAM" id="SSF52047">
    <property type="entry name" value="RNI-like"/>
    <property type="match status" value="1"/>
</dbReference>
<evidence type="ECO:0000256" key="6">
    <source>
        <dbReference type="ARBA" id="ARBA00022829"/>
    </source>
</evidence>
<feature type="region of interest" description="Disordered" evidence="9">
    <location>
        <begin position="148"/>
        <end position="192"/>
    </location>
</feature>
<dbReference type="SUPFAM" id="SSF52075">
    <property type="entry name" value="Outer arm dynein light chain 1"/>
    <property type="match status" value="1"/>
</dbReference>
<evidence type="ECO:0000256" key="5">
    <source>
        <dbReference type="ARBA" id="ARBA00022737"/>
    </source>
</evidence>
<evidence type="ECO:0000313" key="12">
    <source>
        <dbReference type="EMBL" id="KAJ0198914.1"/>
    </source>
</evidence>
<keyword evidence="13" id="KW-1185">Reference proteome</keyword>
<evidence type="ECO:0000256" key="7">
    <source>
        <dbReference type="ARBA" id="ARBA00023136"/>
    </source>
</evidence>
<accession>A0A9R1V4U8</accession>
<proteinExistence type="inferred from homology"/>
<dbReference type="InterPro" id="IPR032675">
    <property type="entry name" value="LRR_dom_sf"/>
</dbReference>
<evidence type="ECO:0000313" key="13">
    <source>
        <dbReference type="Proteomes" id="UP000235145"/>
    </source>
</evidence>
<gene>
    <name evidence="12" type="ORF">LSAT_V11C600315570</name>
</gene>
<organism evidence="12 13">
    <name type="scientific">Lactuca sativa</name>
    <name type="common">Garden lettuce</name>
    <dbReference type="NCBI Taxonomy" id="4236"/>
    <lineage>
        <taxon>Eukaryota</taxon>
        <taxon>Viridiplantae</taxon>
        <taxon>Streptophyta</taxon>
        <taxon>Embryophyta</taxon>
        <taxon>Tracheophyta</taxon>
        <taxon>Spermatophyta</taxon>
        <taxon>Magnoliopsida</taxon>
        <taxon>eudicotyledons</taxon>
        <taxon>Gunneridae</taxon>
        <taxon>Pentapetalae</taxon>
        <taxon>asterids</taxon>
        <taxon>campanulids</taxon>
        <taxon>Asterales</taxon>
        <taxon>Asteraceae</taxon>
        <taxon>Cichorioideae</taxon>
        <taxon>Cichorieae</taxon>
        <taxon>Lactucinae</taxon>
        <taxon>Lactuca</taxon>
    </lineage>
</organism>
<evidence type="ECO:0000256" key="2">
    <source>
        <dbReference type="ARBA" id="ARBA00010845"/>
    </source>
</evidence>
<feature type="compositionally biased region" description="Polar residues" evidence="9">
    <location>
        <begin position="152"/>
        <end position="167"/>
    </location>
</feature>
<dbReference type="PANTHER" id="PTHR34373">
    <property type="entry name" value="SHUGOSHIN 2"/>
    <property type="match status" value="1"/>
</dbReference>
<feature type="domain" description="Tf2-1-like SH3-like" evidence="11">
    <location>
        <begin position="604"/>
        <end position="634"/>
    </location>
</feature>
<name>A0A9R1V4U8_LACSA</name>
<evidence type="ECO:0000256" key="8">
    <source>
        <dbReference type="ARBA" id="ARBA00023180"/>
    </source>
</evidence>
<dbReference type="GO" id="GO:0016020">
    <property type="term" value="C:membrane"/>
    <property type="evidence" value="ECO:0007669"/>
    <property type="project" value="UniProtKB-SubCell"/>
</dbReference>
<dbReference type="Pfam" id="PF24626">
    <property type="entry name" value="SH3_Tf2-1"/>
    <property type="match status" value="1"/>
</dbReference>
<comment type="caution">
    <text evidence="12">The sequence shown here is derived from an EMBL/GenBank/DDBJ whole genome shotgun (WGS) entry which is preliminary data.</text>
</comment>
<dbReference type="Pfam" id="PF07557">
    <property type="entry name" value="Shugoshin_C"/>
    <property type="match status" value="1"/>
</dbReference>
<dbReference type="GO" id="GO:0034090">
    <property type="term" value="P:maintenance of meiotic sister chromatid cohesion"/>
    <property type="evidence" value="ECO:0007669"/>
    <property type="project" value="InterPro"/>
</dbReference>
<keyword evidence="7" id="KW-0472">Membrane</keyword>
<dbReference type="GO" id="GO:0000775">
    <property type="term" value="C:chromosome, centromeric region"/>
    <property type="evidence" value="ECO:0007669"/>
    <property type="project" value="InterPro"/>
</dbReference>
<dbReference type="Pfam" id="PF00560">
    <property type="entry name" value="LRR_1"/>
    <property type="match status" value="4"/>
</dbReference>
<dbReference type="PANTHER" id="PTHR34373:SF8">
    <property type="entry name" value="SHUGOSHIN"/>
    <property type="match status" value="1"/>
</dbReference>
<evidence type="ECO:0000256" key="3">
    <source>
        <dbReference type="ARBA" id="ARBA00022614"/>
    </source>
</evidence>
<evidence type="ECO:0008006" key="14">
    <source>
        <dbReference type="Google" id="ProtNLM"/>
    </source>
</evidence>
<dbReference type="Proteomes" id="UP000235145">
    <property type="component" value="Unassembled WGS sequence"/>
</dbReference>
<keyword evidence="5" id="KW-0677">Repeat</keyword>
<dbReference type="InterPro" id="IPR011515">
    <property type="entry name" value="Shugoshin_C"/>
</dbReference>
<keyword evidence="3" id="KW-0433">Leucine-rich repeat</keyword>
<dbReference type="FunFam" id="3.80.10.10:FF:000041">
    <property type="entry name" value="LRR receptor-like serine/threonine-protein kinase ERECTA"/>
    <property type="match status" value="1"/>
</dbReference>
<evidence type="ECO:0000259" key="11">
    <source>
        <dbReference type="Pfam" id="PF24626"/>
    </source>
</evidence>
<reference evidence="12 13" key="1">
    <citation type="journal article" date="2017" name="Nat. Commun.">
        <title>Genome assembly with in vitro proximity ligation data and whole-genome triplication in lettuce.</title>
        <authorList>
            <person name="Reyes-Chin-Wo S."/>
            <person name="Wang Z."/>
            <person name="Yang X."/>
            <person name="Kozik A."/>
            <person name="Arikit S."/>
            <person name="Song C."/>
            <person name="Xia L."/>
            <person name="Froenicke L."/>
            <person name="Lavelle D.O."/>
            <person name="Truco M.J."/>
            <person name="Xia R."/>
            <person name="Zhu S."/>
            <person name="Xu C."/>
            <person name="Xu H."/>
            <person name="Xu X."/>
            <person name="Cox K."/>
            <person name="Korf I."/>
            <person name="Meyers B.C."/>
            <person name="Michelmore R.W."/>
        </authorList>
    </citation>
    <scope>NUCLEOTIDE SEQUENCE [LARGE SCALE GENOMIC DNA]</scope>
    <source>
        <strain evidence="13">cv. Salinas</strain>
        <tissue evidence="12">Seedlings</tissue>
    </source>
</reference>
<comment type="subcellular location">
    <subcellularLocation>
        <location evidence="1">Membrane</location>
    </subcellularLocation>
</comment>
<comment type="similarity">
    <text evidence="2">Belongs to the shugoshin family.</text>
</comment>
<keyword evidence="4" id="KW-0732">Signal</keyword>
<evidence type="ECO:0000256" key="1">
    <source>
        <dbReference type="ARBA" id="ARBA00004370"/>
    </source>
</evidence>
<dbReference type="InterPro" id="IPR056924">
    <property type="entry name" value="SH3_Tf2-1"/>
</dbReference>
<feature type="domain" description="Shugoshin C-terminal" evidence="10">
    <location>
        <begin position="248"/>
        <end position="272"/>
    </location>
</feature>
<dbReference type="Gene3D" id="3.80.10.10">
    <property type="entry name" value="Ribonuclease Inhibitor"/>
    <property type="match status" value="3"/>
</dbReference>
<evidence type="ECO:0000256" key="4">
    <source>
        <dbReference type="ARBA" id="ARBA00022729"/>
    </source>
</evidence>
<evidence type="ECO:0000259" key="10">
    <source>
        <dbReference type="Pfam" id="PF07557"/>
    </source>
</evidence>
<dbReference type="GO" id="GO:0005634">
    <property type="term" value="C:nucleus"/>
    <property type="evidence" value="ECO:0007669"/>
    <property type="project" value="InterPro"/>
</dbReference>
<protein>
    <recommendedName>
        <fullName evidence="14">Shugoshin C-terminal domain-containing protein</fullName>
    </recommendedName>
</protein>
<dbReference type="EMBL" id="NBSK02000006">
    <property type="protein sequence ID" value="KAJ0198914.1"/>
    <property type="molecule type" value="Genomic_DNA"/>
</dbReference>
<dbReference type="GO" id="GO:0045144">
    <property type="term" value="P:meiotic sister chromatid segregation"/>
    <property type="evidence" value="ECO:0007669"/>
    <property type="project" value="InterPro"/>
</dbReference>
<dbReference type="AlphaFoldDB" id="A0A9R1V4U8"/>
<keyword evidence="6" id="KW-0159">Chromosome partition</keyword>
<keyword evidence="8" id="KW-0325">Glycoprotein</keyword>
<sequence length="671" mass="76034">MRGDKMAKRSSFGKTLRKRLSDITNYQQNSKSPPLFDQILPSDDSLYSAKNHVDHLLKENAELMKLITDKNKVIEVNGVELQKLRIIVQKTQLQNWSLAQSNSHMMAELNLGKQKLKTLQHQLTCKDALLKTMNLELKAVAAVQEMNDQKDISQNGDNTSTKQQTANRRMRPIRSQSHGPWMTTDEQVSEKETAENKRRCVRRQTARFRSEEDEKLFEIEDVKMDEDDGQTSVDQKDGKQSQRMLFVGRPSRRAAEKVRSYKETPLNIKMRRPDLEQLYFKNNFAVIKFPVFLNNLSGCTSLALKELSADGSQFTGSLSDKIQKFSSLQSLVLCHNHLNGSISEKLWELPMLSLLDVSFNSLRSAISEKIGKSKISIVFLSENLLKGVPSTNHMSSLSYIQVIDLSSCNLGPRFPKWIQTLKNLILLNLFNTGISDTTPLEFWDMSLSQIAYMNLSYNNISGTIPDLSSNFANGSIIDLSSNNFSGPIPNVSSTMSVLNLSRNKFSGVSFICQIVGGLLSFLDLSHNSLSGQLPDCLWHFKDLRVLNLGHNNLFGRLPPSIGSLVELQMLYLYKNNFFGELPLSLQNCTSLISLNLGANKFSGNRIGNQAYKLELPEELDGIHNTFHVCYLRKFTREVPDIIPISELRMDENKRLIEEPKAIVDRKTKTLR</sequence>
<dbReference type="InterPro" id="IPR044693">
    <property type="entry name" value="SGO_plant"/>
</dbReference>
<evidence type="ECO:0000256" key="9">
    <source>
        <dbReference type="SAM" id="MobiDB-lite"/>
    </source>
</evidence>
<dbReference type="InterPro" id="IPR001611">
    <property type="entry name" value="Leu-rich_rpt"/>
</dbReference>